<dbReference type="PROSITE" id="PS51257">
    <property type="entry name" value="PROKAR_LIPOPROTEIN"/>
    <property type="match status" value="1"/>
</dbReference>
<dbReference type="Gene3D" id="3.90.1580.10">
    <property type="entry name" value="paralog of FGE (formylglycine-generating enzyme)"/>
    <property type="match status" value="1"/>
</dbReference>
<dbReference type="Pfam" id="PF03781">
    <property type="entry name" value="FGE-sulfatase"/>
    <property type="match status" value="1"/>
</dbReference>
<dbReference type="GO" id="GO:0120147">
    <property type="term" value="F:formylglycine-generating oxidase activity"/>
    <property type="evidence" value="ECO:0007669"/>
    <property type="project" value="TreeGrafter"/>
</dbReference>
<dbReference type="InterPro" id="IPR005532">
    <property type="entry name" value="SUMF_dom"/>
</dbReference>
<sequence>MRSKYHLFIITILCGLLLISCKDEKKSGPEMVVEPAPESHVKGTYHEIYLKEISYIKARVDSASTEGMVQIPGGTYMMGGNSDQAKENEFPRHQETVKELWVDETEVTNAQFRRFIEETGYVTTAERTFEINGKKYPPGALVFDPFNPQWWWKFVKDANWKQPEGPGSNIEGKDDYPVVQVSWYDAKAYAKWAGKRLPTEVEFEYFNRAGNDSLIYNWGNDYSLAAEHANYFQGNFPFDNWNEDSFPGLAPVKSFAPNQFGLYDTTGNVWEWCLDTYYPDAYSRQIGKEEGYFKDFISGKQEKVIRGGSFLCSEMYCTGYRTSARMSSTPDTGLQHTGFRCVKDVER</sequence>
<reference evidence="2 3" key="1">
    <citation type="submission" date="2016-07" db="EMBL/GenBank/DDBJ databases">
        <title>Multi-omics approach to identify versatile polysaccharide utilization systems of a marine flavobacterium Gramella flava.</title>
        <authorList>
            <person name="Tang K."/>
        </authorList>
    </citation>
    <scope>NUCLEOTIDE SEQUENCE [LARGE SCALE GENOMIC DNA]</scope>
    <source>
        <strain evidence="2 3">JLT2011</strain>
    </source>
</reference>
<evidence type="ECO:0000313" key="2">
    <source>
        <dbReference type="EMBL" id="APU66876.1"/>
    </source>
</evidence>
<evidence type="ECO:0000313" key="3">
    <source>
        <dbReference type="Proteomes" id="UP000186230"/>
    </source>
</evidence>
<dbReference type="Proteomes" id="UP000186230">
    <property type="component" value="Chromosome"/>
</dbReference>
<dbReference type="AlphaFoldDB" id="A0A1L7HZV4"/>
<organism evidence="2 3">
    <name type="scientific">Christiangramia flava JLT2011</name>
    <dbReference type="NCBI Taxonomy" id="1229726"/>
    <lineage>
        <taxon>Bacteria</taxon>
        <taxon>Pseudomonadati</taxon>
        <taxon>Bacteroidota</taxon>
        <taxon>Flavobacteriia</taxon>
        <taxon>Flavobacteriales</taxon>
        <taxon>Flavobacteriaceae</taxon>
        <taxon>Christiangramia</taxon>
    </lineage>
</organism>
<dbReference type="InterPro" id="IPR042095">
    <property type="entry name" value="SUMF_sf"/>
</dbReference>
<dbReference type="RefSeq" id="WP_083642608.1">
    <property type="nucleotide sequence ID" value="NZ_AMRU01000014.1"/>
</dbReference>
<keyword evidence="3" id="KW-1185">Reference proteome</keyword>
<dbReference type="KEGG" id="gfl:GRFL_0152"/>
<dbReference type="PANTHER" id="PTHR23150">
    <property type="entry name" value="SULFATASE MODIFYING FACTOR 1, 2"/>
    <property type="match status" value="1"/>
</dbReference>
<dbReference type="OrthoDB" id="9768004at2"/>
<name>A0A1L7HZV4_9FLAO</name>
<protein>
    <submittedName>
        <fullName evidence="2">Sulfatase modifying factor 1 (C-alpha-formyglycine-generating enzyme 1)</fullName>
    </submittedName>
</protein>
<dbReference type="InterPro" id="IPR016187">
    <property type="entry name" value="CTDL_fold"/>
</dbReference>
<proteinExistence type="predicted"/>
<feature type="domain" description="Sulfatase-modifying factor enzyme-like" evidence="1">
    <location>
        <begin position="65"/>
        <end position="343"/>
    </location>
</feature>
<dbReference type="SUPFAM" id="SSF56436">
    <property type="entry name" value="C-type lectin-like"/>
    <property type="match status" value="1"/>
</dbReference>
<dbReference type="InterPro" id="IPR051043">
    <property type="entry name" value="Sulfatase_Mod_Factor_Kinase"/>
</dbReference>
<dbReference type="STRING" id="1229726.GRFL_0152"/>
<accession>A0A1L7HZV4</accession>
<gene>
    <name evidence="2" type="ORF">GRFL_0152</name>
</gene>
<dbReference type="PANTHER" id="PTHR23150:SF19">
    <property type="entry name" value="FORMYLGLYCINE-GENERATING ENZYME"/>
    <property type="match status" value="1"/>
</dbReference>
<evidence type="ECO:0000259" key="1">
    <source>
        <dbReference type="Pfam" id="PF03781"/>
    </source>
</evidence>
<dbReference type="EMBL" id="CP016359">
    <property type="protein sequence ID" value="APU66876.1"/>
    <property type="molecule type" value="Genomic_DNA"/>
</dbReference>